<dbReference type="KEGG" id="mmor:MMOR_18520"/>
<dbReference type="EMBL" id="AP022560">
    <property type="protein sequence ID" value="BBX00916.1"/>
    <property type="molecule type" value="Genomic_DNA"/>
</dbReference>
<keyword evidence="2" id="KW-1185">Reference proteome</keyword>
<proteinExistence type="predicted"/>
<dbReference type="Proteomes" id="UP000466681">
    <property type="component" value="Chromosome"/>
</dbReference>
<sequence>MNFTMPDQLPSSVAELDALTAQATAEINVFSARVGANDSFTYADTRRLEYLLASRDDLWEAAISLDNPSPAAASLEAKPRQGFQLSERLAHAGHEAGHAVIAVLLGGEVDTAEVFRPEQGAPIVHRDGRQLNGQCRVVPLTTVTEARRHLVAAAGPVAEAIARFGPSPTPAQIHQVLAGQPDFEELRRYALTAGAYAPDPIGEVLPLVLRCWPAITQLAVKMDDGLVITHADVAAALGLSADRSLHGFECANIRAGLRSVGGAA</sequence>
<dbReference type="RefSeq" id="WP_083157802.1">
    <property type="nucleotide sequence ID" value="NZ_AP022560.1"/>
</dbReference>
<reference evidence="1 2" key="1">
    <citation type="journal article" date="2019" name="Emerg. Microbes Infect.">
        <title>Comprehensive subspecies identification of 175 nontuberculous mycobacteria species based on 7547 genomic profiles.</title>
        <authorList>
            <person name="Matsumoto Y."/>
            <person name="Kinjo T."/>
            <person name="Motooka D."/>
            <person name="Nabeya D."/>
            <person name="Jung N."/>
            <person name="Uechi K."/>
            <person name="Horii T."/>
            <person name="Iida T."/>
            <person name="Fujita J."/>
            <person name="Nakamura S."/>
        </authorList>
    </citation>
    <scope>NUCLEOTIDE SEQUENCE [LARGE SCALE GENOMIC DNA]</scope>
    <source>
        <strain evidence="1 2">JCM 6375</strain>
    </source>
</reference>
<accession>A0AAD1M5Y0</accession>
<evidence type="ECO:0000313" key="1">
    <source>
        <dbReference type="EMBL" id="BBX00916.1"/>
    </source>
</evidence>
<name>A0AAD1M5Y0_9MYCO</name>
<gene>
    <name evidence="1" type="ORF">MMOR_18520</name>
</gene>
<protein>
    <submittedName>
        <fullName evidence="1">Uncharacterized protein</fullName>
    </submittedName>
</protein>
<dbReference type="AlphaFoldDB" id="A0AAD1M5Y0"/>
<evidence type="ECO:0000313" key="2">
    <source>
        <dbReference type="Proteomes" id="UP000466681"/>
    </source>
</evidence>
<organism evidence="1 2">
    <name type="scientific">Mycolicibacterium moriokaense</name>
    <dbReference type="NCBI Taxonomy" id="39691"/>
    <lineage>
        <taxon>Bacteria</taxon>
        <taxon>Bacillati</taxon>
        <taxon>Actinomycetota</taxon>
        <taxon>Actinomycetes</taxon>
        <taxon>Mycobacteriales</taxon>
        <taxon>Mycobacteriaceae</taxon>
        <taxon>Mycolicibacterium</taxon>
    </lineage>
</organism>